<dbReference type="Gene3D" id="3.20.20.70">
    <property type="entry name" value="Aldolase class I"/>
    <property type="match status" value="1"/>
</dbReference>
<dbReference type="EMBL" id="CP042905">
    <property type="protein sequence ID" value="QEE16503.1"/>
    <property type="molecule type" value="Genomic_DNA"/>
</dbReference>
<dbReference type="Pfam" id="PF02065">
    <property type="entry name" value="Melibiase"/>
    <property type="match status" value="1"/>
</dbReference>
<keyword evidence="1 3" id="KW-0378">Hydrolase</keyword>
<evidence type="ECO:0000313" key="3">
    <source>
        <dbReference type="EMBL" id="QEE16503.1"/>
    </source>
</evidence>
<dbReference type="GO" id="GO:0016052">
    <property type="term" value="P:carbohydrate catabolic process"/>
    <property type="evidence" value="ECO:0007669"/>
    <property type="project" value="InterPro"/>
</dbReference>
<dbReference type="KEGG" id="psyt:DSAG12_02333"/>
<gene>
    <name evidence="3" type="ORF">DSAG12_02333</name>
</gene>
<evidence type="ECO:0000313" key="4">
    <source>
        <dbReference type="Proteomes" id="UP000321408"/>
    </source>
</evidence>
<dbReference type="AlphaFoldDB" id="A0A5B9DCL4"/>
<dbReference type="OrthoDB" id="300486at2157"/>
<accession>A0A5B9DCL4</accession>
<reference evidence="3 4" key="1">
    <citation type="journal article" date="2020" name="Nature">
        <title>Isolation of an archaeon at the prokaryote-eukaryote interface.</title>
        <authorList>
            <person name="Imachi H."/>
            <person name="Nobu M.K."/>
            <person name="Nakahara N."/>
            <person name="Morono Y."/>
            <person name="Ogawara M."/>
            <person name="Takaki Y."/>
            <person name="Takano Y."/>
            <person name="Uematsu K."/>
            <person name="Ikuta T."/>
            <person name="Ito M."/>
            <person name="Matsui Y."/>
            <person name="Miyazaki M."/>
            <person name="Murata K."/>
            <person name="Saito Y."/>
            <person name="Sakai S."/>
            <person name="Song C."/>
            <person name="Tasumi E."/>
            <person name="Yamanaka Y."/>
            <person name="Yamaguchi T."/>
            <person name="Kamagata Y."/>
            <person name="Tamaki H."/>
            <person name="Takai K."/>
        </authorList>
    </citation>
    <scope>NUCLEOTIDE SEQUENCE [LARGE SCALE GENOMIC DNA]</scope>
    <source>
        <strain evidence="3 4">MK-D1</strain>
    </source>
</reference>
<reference evidence="3 4" key="2">
    <citation type="journal article" date="2024" name="Int. J. Syst. Evol. Microbiol.">
        <title>Promethearchaeum syntrophicum gen. nov., sp. nov., an anaerobic, obligately syntrophic archaeon, the first isolate of the lineage 'Asgard' archaea, and proposal of the new archaeal phylum Promethearchaeota phyl. nov. and kingdom Promethearchaeati regn. nov.</title>
        <authorList>
            <person name="Imachi H."/>
            <person name="Nobu M.K."/>
            <person name="Kato S."/>
            <person name="Takaki Y."/>
            <person name="Miyazaki M."/>
            <person name="Miyata M."/>
            <person name="Ogawara M."/>
            <person name="Saito Y."/>
            <person name="Sakai S."/>
            <person name="Tahara Y.O."/>
            <person name="Takano Y."/>
            <person name="Tasumi E."/>
            <person name="Uematsu K."/>
            <person name="Yoshimura T."/>
            <person name="Itoh T."/>
            <person name="Ohkuma M."/>
            <person name="Takai K."/>
        </authorList>
    </citation>
    <scope>NUCLEOTIDE SEQUENCE [LARGE SCALE GENOMIC DNA]</scope>
    <source>
        <strain evidence="3 4">MK-D1</strain>
    </source>
</reference>
<dbReference type="InterPro" id="IPR050985">
    <property type="entry name" value="Alpha-glycosidase_related"/>
</dbReference>
<dbReference type="PANTHER" id="PTHR43053:SF3">
    <property type="entry name" value="ALPHA-GALACTOSIDASE C-RELATED"/>
    <property type="match status" value="1"/>
</dbReference>
<keyword evidence="2 3" id="KW-0326">Glycosidase</keyword>
<protein>
    <submittedName>
        <fullName evidence="3">Glycoside hydrolase family 36 protein</fullName>
        <ecNumber evidence="3">3.2.1.-</ecNumber>
    </submittedName>
</protein>
<dbReference type="PANTHER" id="PTHR43053">
    <property type="entry name" value="GLYCOSIDASE FAMILY 31"/>
    <property type="match status" value="1"/>
</dbReference>
<dbReference type="RefSeq" id="WP_147663378.1">
    <property type="nucleotide sequence ID" value="NZ_CP042905.2"/>
</dbReference>
<evidence type="ECO:0000256" key="1">
    <source>
        <dbReference type="ARBA" id="ARBA00022801"/>
    </source>
</evidence>
<dbReference type="InterPro" id="IPR002252">
    <property type="entry name" value="Glyco_hydro_36"/>
</dbReference>
<dbReference type="EC" id="3.2.1.-" evidence="3"/>
<sequence>MNTQDKNGIKTKINEDTNNITFKRNSQMFELKNTNDFLTFSLFDNGISLKDGTSALLIREGKKISPWFPFLMKNEKFIPKKTKFSDSIGSGFQIDIKCNFSQNSEEPSKILCLWQFKFYENIQQPKFVHSQVPFVSIQIKIVSVPPNHNSLPLFGFAPLYMKDRGKLLLSSEDSIQNPRNITFYSNGWQSWSMNYLLGYSDKYPSSFVKLGRKVLENQDKTLKGRFQSEFHTVISDNVSHSSLILGFITLKDQFSRILMDRLDSMGKIKWLCAYSQTDSIKLCDLNKDLMSSEVLMISLAKSPEPYEVLYEICNFGGILAEVKNLQKDVSSGWCSWYYYYTKVTEQDVLSNLEYFKQHKDLDISLIQLDDGYQTGIAEWGIYNEKFNSKFPHGLKWLAEQIHNSGFKAGLWVAPFFITKKSNLFQNHPDWLLRTENNRKIIANNNWGFFQYGLDLSIDEAVEYIEDIGKTVSEKWKFDFLKIDFIFASELIEARYKNPIYSRAQILRRGVEAIRKGLGDKCTLLGCGAPLGPCVGLVDVMRVGPDTAAEWTHLEPIMEKFATVVSCNLKAALRSTIQRSYLHQTWWINDPDCVVVRENKSKLTYDEIILQITVFGLSGGQFLISDDEKLVHPHRIELLKRLSPPFSRNYCENEQMKYNVSSQISYAVPLDIFFENLPTLYTRTIFTPFGQRHLTSIINWSNKNQIRSFKLSQLITYKDLQNYKHNQKFIIFNYWKEIIEGIYDLEDEIELEISPHGCEYIAIVPYILHEPRVPIFLSSTLHILQGGQEIKQVDNNHKKIRITLELPGSRTGALFFFSPDVKKYACSTNNLSEITYKTGLVLKIPLQLKEKQAISLDWDE</sequence>
<dbReference type="GO" id="GO:0004557">
    <property type="term" value="F:alpha-galactosidase activity"/>
    <property type="evidence" value="ECO:0007669"/>
    <property type="project" value="InterPro"/>
</dbReference>
<evidence type="ECO:0000256" key="2">
    <source>
        <dbReference type="ARBA" id="ARBA00023295"/>
    </source>
</evidence>
<dbReference type="GeneID" id="41330321"/>
<dbReference type="Proteomes" id="UP000321408">
    <property type="component" value="Chromosome"/>
</dbReference>
<dbReference type="CDD" id="cd14791">
    <property type="entry name" value="GH36"/>
    <property type="match status" value="1"/>
</dbReference>
<proteinExistence type="predicted"/>
<organism evidence="3 4">
    <name type="scientific">Promethearchaeum syntrophicum</name>
    <dbReference type="NCBI Taxonomy" id="2594042"/>
    <lineage>
        <taxon>Archaea</taxon>
        <taxon>Promethearchaeati</taxon>
        <taxon>Promethearchaeota</taxon>
        <taxon>Promethearchaeia</taxon>
        <taxon>Promethearchaeales</taxon>
        <taxon>Promethearchaeaceae</taxon>
        <taxon>Promethearchaeum</taxon>
    </lineage>
</organism>
<name>A0A5B9DCL4_9ARCH</name>
<keyword evidence="4" id="KW-1185">Reference proteome</keyword>
<dbReference type="InterPro" id="IPR017853">
    <property type="entry name" value="GH"/>
</dbReference>
<dbReference type="SUPFAM" id="SSF51445">
    <property type="entry name" value="(Trans)glycosidases"/>
    <property type="match status" value="1"/>
</dbReference>
<dbReference type="InterPro" id="IPR013785">
    <property type="entry name" value="Aldolase_TIM"/>
</dbReference>